<evidence type="ECO:0000313" key="1">
    <source>
        <dbReference type="EMBL" id="GAA1961786.1"/>
    </source>
</evidence>
<keyword evidence="2" id="KW-1185">Reference proteome</keyword>
<proteinExistence type="predicted"/>
<name>A0ABP5CFB7_9ACTN</name>
<comment type="caution">
    <text evidence="1">The sequence shown here is derived from an EMBL/GenBank/DDBJ whole genome shotgun (WGS) entry which is preliminary data.</text>
</comment>
<dbReference type="Proteomes" id="UP001499854">
    <property type="component" value="Unassembled WGS sequence"/>
</dbReference>
<gene>
    <name evidence="1" type="ORF">GCM10009838_18070</name>
</gene>
<evidence type="ECO:0000313" key="2">
    <source>
        <dbReference type="Proteomes" id="UP001499854"/>
    </source>
</evidence>
<reference evidence="2" key="1">
    <citation type="journal article" date="2019" name="Int. J. Syst. Evol. Microbiol.">
        <title>The Global Catalogue of Microorganisms (GCM) 10K type strain sequencing project: providing services to taxonomists for standard genome sequencing and annotation.</title>
        <authorList>
            <consortium name="The Broad Institute Genomics Platform"/>
            <consortium name="The Broad Institute Genome Sequencing Center for Infectious Disease"/>
            <person name="Wu L."/>
            <person name="Ma J."/>
        </authorList>
    </citation>
    <scope>NUCLEOTIDE SEQUENCE [LARGE SCALE GENOMIC DNA]</scope>
    <source>
        <strain evidence="2">JCM 16013</strain>
    </source>
</reference>
<accession>A0ABP5CFB7</accession>
<organism evidence="1 2">
    <name type="scientific">Catenulispora subtropica</name>
    <dbReference type="NCBI Taxonomy" id="450798"/>
    <lineage>
        <taxon>Bacteria</taxon>
        <taxon>Bacillati</taxon>
        <taxon>Actinomycetota</taxon>
        <taxon>Actinomycetes</taxon>
        <taxon>Catenulisporales</taxon>
        <taxon>Catenulisporaceae</taxon>
        <taxon>Catenulispora</taxon>
    </lineage>
</organism>
<dbReference type="RefSeq" id="WP_344656488.1">
    <property type="nucleotide sequence ID" value="NZ_BAAAQM010000007.1"/>
</dbReference>
<dbReference type="EMBL" id="BAAAQM010000007">
    <property type="protein sequence ID" value="GAA1961786.1"/>
    <property type="molecule type" value="Genomic_DNA"/>
</dbReference>
<sequence>MFRSELTRISRLLSGTAAPHLAALPGDDFARLLLDQLGGVKASLTLLTRS</sequence>
<protein>
    <submittedName>
        <fullName evidence="1">Uncharacterized protein</fullName>
    </submittedName>
</protein>